<dbReference type="AlphaFoldDB" id="A0AAD7D5S6"/>
<name>A0AAD7D5S6_MYCRO</name>
<comment type="caution">
    <text evidence="2">The sequence shown here is derived from an EMBL/GenBank/DDBJ whole genome shotgun (WGS) entry which is preliminary data.</text>
</comment>
<evidence type="ECO:0000313" key="2">
    <source>
        <dbReference type="EMBL" id="KAJ7680169.1"/>
    </source>
</evidence>
<reference evidence="2" key="1">
    <citation type="submission" date="2023-03" db="EMBL/GenBank/DDBJ databases">
        <title>Massive genome expansion in bonnet fungi (Mycena s.s.) driven by repeated elements and novel gene families across ecological guilds.</title>
        <authorList>
            <consortium name="Lawrence Berkeley National Laboratory"/>
            <person name="Harder C.B."/>
            <person name="Miyauchi S."/>
            <person name="Viragh M."/>
            <person name="Kuo A."/>
            <person name="Thoen E."/>
            <person name="Andreopoulos B."/>
            <person name="Lu D."/>
            <person name="Skrede I."/>
            <person name="Drula E."/>
            <person name="Henrissat B."/>
            <person name="Morin E."/>
            <person name="Kohler A."/>
            <person name="Barry K."/>
            <person name="LaButti K."/>
            <person name="Morin E."/>
            <person name="Salamov A."/>
            <person name="Lipzen A."/>
            <person name="Mereny Z."/>
            <person name="Hegedus B."/>
            <person name="Baldrian P."/>
            <person name="Stursova M."/>
            <person name="Weitz H."/>
            <person name="Taylor A."/>
            <person name="Grigoriev I.V."/>
            <person name="Nagy L.G."/>
            <person name="Martin F."/>
            <person name="Kauserud H."/>
        </authorList>
    </citation>
    <scope>NUCLEOTIDE SEQUENCE</scope>
    <source>
        <strain evidence="2">CBHHK067</strain>
    </source>
</reference>
<proteinExistence type="predicted"/>
<dbReference type="Proteomes" id="UP001221757">
    <property type="component" value="Unassembled WGS sequence"/>
</dbReference>
<sequence length="296" mass="32816">MVLALCLVVAPRMTDERCAVLWCLAPLSARSRVAAQLHLHLGRIALVATASWYASCLLHILSLTPAFLSRSFHVMRDAHGRCETSGTAIFLCVPRFITLFLEPRPSPVFLYIASGRARSRPHWRRHAGLRDVLNVGHLLDRPRAPTSSSLGMSSHHLQMRGCCCGHEHTALCSSSNARFPLQYRASGGRAMAVPDVNSSSRLPRSHTYRRCAHVRSRSDSVHRPRVQLILVRVGDRDRVGATMLIPSMRRVGARACEQTTSGERLWNVRASEGEQSQIDLGRLAAAPARRSVLIEL</sequence>
<evidence type="ECO:0000313" key="1">
    <source>
        <dbReference type="EMBL" id="KAJ7631522.1"/>
    </source>
</evidence>
<evidence type="ECO:0000313" key="3">
    <source>
        <dbReference type="Proteomes" id="UP001221757"/>
    </source>
</evidence>
<dbReference type="EMBL" id="JARKIE010000123">
    <property type="protein sequence ID" value="KAJ7680169.1"/>
    <property type="molecule type" value="Genomic_DNA"/>
</dbReference>
<keyword evidence="3" id="KW-1185">Reference proteome</keyword>
<accession>A0AAD7D5S6</accession>
<organism evidence="2 3">
    <name type="scientific">Mycena rosella</name>
    <name type="common">Pink bonnet</name>
    <name type="synonym">Agaricus rosellus</name>
    <dbReference type="NCBI Taxonomy" id="1033263"/>
    <lineage>
        <taxon>Eukaryota</taxon>
        <taxon>Fungi</taxon>
        <taxon>Dikarya</taxon>
        <taxon>Basidiomycota</taxon>
        <taxon>Agaricomycotina</taxon>
        <taxon>Agaricomycetes</taxon>
        <taxon>Agaricomycetidae</taxon>
        <taxon>Agaricales</taxon>
        <taxon>Marasmiineae</taxon>
        <taxon>Mycenaceae</taxon>
        <taxon>Mycena</taxon>
    </lineage>
</organism>
<dbReference type="EMBL" id="JARKIE010000513">
    <property type="protein sequence ID" value="KAJ7631522.1"/>
    <property type="molecule type" value="Genomic_DNA"/>
</dbReference>
<gene>
    <name evidence="2" type="ORF">B0H17DRAFT_1077077</name>
    <name evidence="1" type="ORF">B0H17DRAFT_1108966</name>
</gene>
<protein>
    <submittedName>
        <fullName evidence="2">Uncharacterized protein</fullName>
    </submittedName>
</protein>